<evidence type="ECO:0000313" key="10">
    <source>
        <dbReference type="Proteomes" id="UP000320359"/>
    </source>
</evidence>
<comment type="pathway">
    <text evidence="7">Protein modification; lipoprotein biosynthesis (diacylglyceryl transfer).</text>
</comment>
<feature type="transmembrane region" description="Helical" evidence="7">
    <location>
        <begin position="177"/>
        <end position="194"/>
    </location>
</feature>
<feature type="transmembrane region" description="Helical" evidence="7">
    <location>
        <begin position="201"/>
        <end position="219"/>
    </location>
</feature>
<evidence type="ECO:0000256" key="7">
    <source>
        <dbReference type="HAMAP-Rule" id="MF_01147"/>
    </source>
</evidence>
<comment type="similarity">
    <text evidence="1 7">Belongs to the Lgt family.</text>
</comment>
<keyword evidence="9" id="KW-0449">Lipoprotein</keyword>
<keyword evidence="3 7" id="KW-0808">Transferase</keyword>
<dbReference type="HAMAP" id="MF_01147">
    <property type="entry name" value="Lgt"/>
    <property type="match status" value="1"/>
</dbReference>
<dbReference type="EC" id="2.5.1.145" evidence="7"/>
<evidence type="ECO:0000256" key="3">
    <source>
        <dbReference type="ARBA" id="ARBA00022679"/>
    </source>
</evidence>
<evidence type="ECO:0000256" key="1">
    <source>
        <dbReference type="ARBA" id="ARBA00007150"/>
    </source>
</evidence>
<feature type="transmembrane region" description="Helical" evidence="7">
    <location>
        <begin position="129"/>
        <end position="147"/>
    </location>
</feature>
<dbReference type="GO" id="GO:0042158">
    <property type="term" value="P:lipoprotein biosynthetic process"/>
    <property type="evidence" value="ECO:0007669"/>
    <property type="project" value="UniProtKB-UniRule"/>
</dbReference>
<comment type="subcellular location">
    <subcellularLocation>
        <location evidence="7">Cell membrane</location>
        <topology evidence="7">Multi-pass membrane protein</topology>
    </subcellularLocation>
</comment>
<feature type="compositionally biased region" description="Gly residues" evidence="8">
    <location>
        <begin position="266"/>
        <end position="279"/>
    </location>
</feature>
<organism evidence="9 10">
    <name type="scientific">Aliidiomarina halalkaliphila</name>
    <dbReference type="NCBI Taxonomy" id="2593535"/>
    <lineage>
        <taxon>Bacteria</taxon>
        <taxon>Pseudomonadati</taxon>
        <taxon>Pseudomonadota</taxon>
        <taxon>Gammaproteobacteria</taxon>
        <taxon>Alteromonadales</taxon>
        <taxon>Idiomarinaceae</taxon>
        <taxon>Aliidiomarina</taxon>
    </lineage>
</organism>
<feature type="transmembrane region" description="Helical" evidence="7">
    <location>
        <begin position="23"/>
        <end position="40"/>
    </location>
</feature>
<evidence type="ECO:0000256" key="6">
    <source>
        <dbReference type="ARBA" id="ARBA00023136"/>
    </source>
</evidence>
<comment type="caution">
    <text evidence="9">The sequence shown here is derived from an EMBL/GenBank/DDBJ whole genome shotgun (WGS) entry which is preliminary data.</text>
</comment>
<dbReference type="Pfam" id="PF01790">
    <property type="entry name" value="LGT"/>
    <property type="match status" value="1"/>
</dbReference>
<dbReference type="GO" id="GO:0008961">
    <property type="term" value="F:phosphatidylglycerol-prolipoprotein diacylglyceryl transferase activity"/>
    <property type="evidence" value="ECO:0007669"/>
    <property type="project" value="UniProtKB-UniRule"/>
</dbReference>
<dbReference type="GO" id="GO:0005886">
    <property type="term" value="C:plasma membrane"/>
    <property type="evidence" value="ECO:0007669"/>
    <property type="project" value="UniProtKB-SubCell"/>
</dbReference>
<accession>A0A552X5W1</accession>
<keyword evidence="4 7" id="KW-0812">Transmembrane</keyword>
<gene>
    <name evidence="7" type="primary">lgt</name>
    <name evidence="9" type="ORF">FM042_05770</name>
</gene>
<feature type="region of interest" description="Disordered" evidence="8">
    <location>
        <begin position="266"/>
        <end position="301"/>
    </location>
</feature>
<proteinExistence type="inferred from homology"/>
<protein>
    <recommendedName>
        <fullName evidence="7">Phosphatidylglycerol--prolipoprotein diacylglyceryl transferase</fullName>
        <ecNumber evidence="7">2.5.1.145</ecNumber>
    </recommendedName>
</protein>
<feature type="transmembrane region" description="Helical" evidence="7">
    <location>
        <begin position="60"/>
        <end position="79"/>
    </location>
</feature>
<dbReference type="PANTHER" id="PTHR30589">
    <property type="entry name" value="PROLIPOPROTEIN DIACYLGLYCERYL TRANSFERASE"/>
    <property type="match status" value="1"/>
</dbReference>
<dbReference type="InterPro" id="IPR001640">
    <property type="entry name" value="Lgt"/>
</dbReference>
<dbReference type="Proteomes" id="UP000320359">
    <property type="component" value="Unassembled WGS sequence"/>
</dbReference>
<dbReference type="EMBL" id="VJWL01000001">
    <property type="protein sequence ID" value="TRW50339.1"/>
    <property type="molecule type" value="Genomic_DNA"/>
</dbReference>
<dbReference type="AlphaFoldDB" id="A0A552X5W1"/>
<name>A0A552X5W1_9GAMM</name>
<sequence length="301" mass="32924">MNSDHLQFPAWDPVAIAIGPLQLHWYGLMYLVGAGFALWWGNRQADRDPSWSRQAWQDMLFWGFIALIVGGRLGYALFYQFPTLMQDPLYLFRFSEGGMSFHGGLIGAITAIFIFAWKTNRSFLSVGDFVAPLVPVGLGAGRIGNFINGELWGRVADVPWAMVFPTGGPLPRHPSQLYQAFAEGLVLFVVLWAFSRKPRPVGAVGGLFLVGYGCARLVTELFREPDAHLGTLGLFTMGQWLSIPMVIAGILLMVLAYQGRFGPLPAGGGEPTQGSGKGKGQATKDSLSNNKTNKNKTRKKG</sequence>
<comment type="catalytic activity">
    <reaction evidence="7">
        <text>L-cysteinyl-[prolipoprotein] + a 1,2-diacyl-sn-glycero-3-phospho-(1'-sn-glycerol) = an S-1,2-diacyl-sn-glyceryl-L-cysteinyl-[prolipoprotein] + sn-glycerol 1-phosphate + H(+)</text>
        <dbReference type="Rhea" id="RHEA:56712"/>
        <dbReference type="Rhea" id="RHEA-COMP:14679"/>
        <dbReference type="Rhea" id="RHEA-COMP:14680"/>
        <dbReference type="ChEBI" id="CHEBI:15378"/>
        <dbReference type="ChEBI" id="CHEBI:29950"/>
        <dbReference type="ChEBI" id="CHEBI:57685"/>
        <dbReference type="ChEBI" id="CHEBI:64716"/>
        <dbReference type="ChEBI" id="CHEBI:140658"/>
        <dbReference type="EC" id="2.5.1.145"/>
    </reaction>
</comment>
<feature type="binding site" evidence="7">
    <location>
        <position position="142"/>
    </location>
    <ligand>
        <name>a 1,2-diacyl-sn-glycero-3-phospho-(1'-sn-glycerol)</name>
        <dbReference type="ChEBI" id="CHEBI:64716"/>
    </ligand>
</feature>
<dbReference type="OrthoDB" id="871140at2"/>
<feature type="transmembrane region" description="Helical" evidence="7">
    <location>
        <begin position="99"/>
        <end position="117"/>
    </location>
</feature>
<dbReference type="UniPathway" id="UPA00664"/>
<evidence type="ECO:0000256" key="4">
    <source>
        <dbReference type="ARBA" id="ARBA00022692"/>
    </source>
</evidence>
<comment type="function">
    <text evidence="7">Catalyzes the transfer of the diacylglyceryl group from phosphatidylglycerol to the sulfhydryl group of the N-terminal cysteine of a prolipoprotein, the first step in the formation of mature lipoproteins.</text>
</comment>
<keyword evidence="2 7" id="KW-1003">Cell membrane</keyword>
<evidence type="ECO:0000256" key="2">
    <source>
        <dbReference type="ARBA" id="ARBA00022475"/>
    </source>
</evidence>
<dbReference type="NCBIfam" id="TIGR00544">
    <property type="entry name" value="lgt"/>
    <property type="match status" value="1"/>
</dbReference>
<reference evidence="9 10" key="1">
    <citation type="submission" date="2019-07" db="EMBL/GenBank/DDBJ databases">
        <authorList>
            <person name="Yang M."/>
            <person name="Zhao D."/>
            <person name="Xiang H."/>
        </authorList>
    </citation>
    <scope>NUCLEOTIDE SEQUENCE [LARGE SCALE GENOMIC DNA]</scope>
    <source>
        <strain evidence="9 10">IM1326</strain>
    </source>
</reference>
<feature type="transmembrane region" description="Helical" evidence="7">
    <location>
        <begin position="239"/>
        <end position="257"/>
    </location>
</feature>
<keyword evidence="5 7" id="KW-1133">Transmembrane helix</keyword>
<evidence type="ECO:0000256" key="8">
    <source>
        <dbReference type="SAM" id="MobiDB-lite"/>
    </source>
</evidence>
<keyword evidence="10" id="KW-1185">Reference proteome</keyword>
<evidence type="ECO:0000313" key="9">
    <source>
        <dbReference type="EMBL" id="TRW50339.1"/>
    </source>
</evidence>
<dbReference type="RefSeq" id="WP_143235224.1">
    <property type="nucleotide sequence ID" value="NZ_VJWL01000001.1"/>
</dbReference>
<dbReference type="PANTHER" id="PTHR30589:SF0">
    <property type="entry name" value="PHOSPHATIDYLGLYCEROL--PROLIPOPROTEIN DIACYLGLYCERYL TRANSFERASE"/>
    <property type="match status" value="1"/>
</dbReference>
<evidence type="ECO:0000256" key="5">
    <source>
        <dbReference type="ARBA" id="ARBA00022989"/>
    </source>
</evidence>
<dbReference type="PROSITE" id="PS01311">
    <property type="entry name" value="LGT"/>
    <property type="match status" value="1"/>
</dbReference>
<keyword evidence="6 7" id="KW-0472">Membrane</keyword>